<dbReference type="PANTHER" id="PTHR32183">
    <property type="match status" value="1"/>
</dbReference>
<dbReference type="Proteomes" id="UP000637383">
    <property type="component" value="Unassembled WGS sequence"/>
</dbReference>
<evidence type="ECO:0000256" key="1">
    <source>
        <dbReference type="ARBA" id="ARBA00022553"/>
    </source>
</evidence>
<keyword evidence="1" id="KW-0597">Phosphoprotein</keyword>
<evidence type="ECO:0000313" key="6">
    <source>
        <dbReference type="Proteomes" id="UP000637383"/>
    </source>
</evidence>
<dbReference type="Pfam" id="PF05724">
    <property type="entry name" value="TPMT"/>
    <property type="match status" value="1"/>
</dbReference>
<dbReference type="EMBL" id="JACJTU010000002">
    <property type="protein sequence ID" value="MBD2732903.1"/>
    <property type="molecule type" value="Genomic_DNA"/>
</dbReference>
<keyword evidence="3" id="KW-0808">Transferase</keyword>
<dbReference type="InterPro" id="IPR008854">
    <property type="entry name" value="TPMT"/>
</dbReference>
<keyword evidence="6" id="KW-1185">Reference proteome</keyword>
<proteinExistence type="predicted"/>
<evidence type="ECO:0000256" key="4">
    <source>
        <dbReference type="ARBA" id="ARBA00022691"/>
    </source>
</evidence>
<reference evidence="5 6" key="1">
    <citation type="journal article" date="2020" name="ISME J.">
        <title>Comparative genomics reveals insights into cyanobacterial evolution and habitat adaptation.</title>
        <authorList>
            <person name="Chen M.Y."/>
            <person name="Teng W.K."/>
            <person name="Zhao L."/>
            <person name="Hu C.X."/>
            <person name="Zhou Y.K."/>
            <person name="Han B.P."/>
            <person name="Song L.R."/>
            <person name="Shu W.S."/>
        </authorList>
    </citation>
    <scope>NUCLEOTIDE SEQUENCE [LARGE SCALE GENOMIC DNA]</scope>
    <source>
        <strain evidence="5 6">FACHB-159</strain>
    </source>
</reference>
<protein>
    <submittedName>
        <fullName evidence="5">Methyltransferase domain-containing protein</fullName>
    </submittedName>
</protein>
<dbReference type="GO" id="GO:0032259">
    <property type="term" value="P:methylation"/>
    <property type="evidence" value="ECO:0007669"/>
    <property type="project" value="UniProtKB-KW"/>
</dbReference>
<dbReference type="PROSITE" id="PS51585">
    <property type="entry name" value="SAM_MT_TPMT"/>
    <property type="match status" value="1"/>
</dbReference>
<keyword evidence="4" id="KW-0949">S-adenosyl-L-methionine</keyword>
<evidence type="ECO:0000313" key="5">
    <source>
        <dbReference type="EMBL" id="MBD2732903.1"/>
    </source>
</evidence>
<organism evidence="5 6">
    <name type="scientific">Nostoc paludosum FACHB-159</name>
    <dbReference type="NCBI Taxonomy" id="2692908"/>
    <lineage>
        <taxon>Bacteria</taxon>
        <taxon>Bacillati</taxon>
        <taxon>Cyanobacteriota</taxon>
        <taxon>Cyanophyceae</taxon>
        <taxon>Nostocales</taxon>
        <taxon>Nostocaceae</taxon>
        <taxon>Nostoc</taxon>
    </lineage>
</organism>
<sequence length="200" mass="22398">MIDLNAEAWEKRYQENRDPWDLGCPAPPFINLLASVQAPKPGRMAVLGCGSGQDAMLFSTAGFDVIGFDFAPSAIARASTIAKARELNVQFLQRNIFELEAEFLHSFDYVLEHTCFCAIDPTLRSQYVQLVKNLLRPNGQLIALFFTHSRLDGPPFGVKPQEILDSFSPYFDIILFKAAKDSIPSRKGEEHLAIFQVRSS</sequence>
<dbReference type="Gene3D" id="3.40.50.150">
    <property type="entry name" value="Vaccinia Virus protein VP39"/>
    <property type="match status" value="1"/>
</dbReference>
<accession>A0ABR8K1P9</accession>
<dbReference type="SUPFAM" id="SSF53335">
    <property type="entry name" value="S-adenosyl-L-methionine-dependent methyltransferases"/>
    <property type="match status" value="1"/>
</dbReference>
<dbReference type="RefSeq" id="WP_190953667.1">
    <property type="nucleotide sequence ID" value="NZ_JACJTU010000002.1"/>
</dbReference>
<dbReference type="GO" id="GO:0008168">
    <property type="term" value="F:methyltransferase activity"/>
    <property type="evidence" value="ECO:0007669"/>
    <property type="project" value="UniProtKB-KW"/>
</dbReference>
<comment type="caution">
    <text evidence="5">The sequence shown here is derived from an EMBL/GenBank/DDBJ whole genome shotgun (WGS) entry which is preliminary data.</text>
</comment>
<gene>
    <name evidence="5" type="ORF">H6H03_03110</name>
</gene>
<evidence type="ECO:0000256" key="2">
    <source>
        <dbReference type="ARBA" id="ARBA00022603"/>
    </source>
</evidence>
<dbReference type="CDD" id="cd02440">
    <property type="entry name" value="AdoMet_MTases"/>
    <property type="match status" value="1"/>
</dbReference>
<evidence type="ECO:0000256" key="3">
    <source>
        <dbReference type="ARBA" id="ARBA00022679"/>
    </source>
</evidence>
<name>A0ABR8K1P9_9NOSO</name>
<dbReference type="PANTHER" id="PTHR32183:SF6">
    <property type="entry name" value="CYSTEINE SULFINATE DESULFINASE_CYSTEINE DESULFURASE AND RELATED ENZYMES"/>
    <property type="match status" value="1"/>
</dbReference>
<keyword evidence="2 5" id="KW-0489">Methyltransferase</keyword>
<dbReference type="InterPro" id="IPR029063">
    <property type="entry name" value="SAM-dependent_MTases_sf"/>
</dbReference>